<evidence type="ECO:0000313" key="4">
    <source>
        <dbReference type="Proteomes" id="UP001589619"/>
    </source>
</evidence>
<dbReference type="PANTHER" id="PTHR43649:SF17">
    <property type="entry name" value="ABC TRANSPORTER SOLUTE BINDING PROTEIN-SUGAR TRANSPORT"/>
    <property type="match status" value="1"/>
</dbReference>
<dbReference type="RefSeq" id="WP_344908234.1">
    <property type="nucleotide sequence ID" value="NZ_BAAAYO010000006.1"/>
</dbReference>
<dbReference type="PANTHER" id="PTHR43649">
    <property type="entry name" value="ARABINOSE-BINDING PROTEIN-RELATED"/>
    <property type="match status" value="1"/>
</dbReference>
<accession>A0ABV5W473</accession>
<keyword evidence="4" id="KW-1185">Reference proteome</keyword>
<protein>
    <submittedName>
        <fullName evidence="3">ABC transporter substrate-binding protein</fullName>
    </submittedName>
</protein>
<dbReference type="SUPFAM" id="SSF53850">
    <property type="entry name" value="Periplasmic binding protein-like II"/>
    <property type="match status" value="1"/>
</dbReference>
<evidence type="ECO:0000313" key="3">
    <source>
        <dbReference type="EMBL" id="MFB9755369.1"/>
    </source>
</evidence>
<name>A0ABV5W473_9BACL</name>
<dbReference type="Pfam" id="PF01547">
    <property type="entry name" value="SBP_bac_1"/>
    <property type="match status" value="1"/>
</dbReference>
<feature type="chain" id="PRO_5045612199" evidence="1">
    <location>
        <begin position="16"/>
        <end position="503"/>
    </location>
</feature>
<dbReference type="InterPro" id="IPR022627">
    <property type="entry name" value="DUF3502"/>
</dbReference>
<dbReference type="Pfam" id="PF12010">
    <property type="entry name" value="DUF3502"/>
    <property type="match status" value="1"/>
</dbReference>
<dbReference type="PROSITE" id="PS51257">
    <property type="entry name" value="PROKAR_LIPOPROTEIN"/>
    <property type="match status" value="1"/>
</dbReference>
<comment type="caution">
    <text evidence="3">The sequence shown here is derived from an EMBL/GenBank/DDBJ whole genome shotgun (WGS) entry which is preliminary data.</text>
</comment>
<dbReference type="Gene3D" id="3.40.190.10">
    <property type="entry name" value="Periplasmic binding protein-like II"/>
    <property type="match status" value="2"/>
</dbReference>
<dbReference type="PROSITE" id="PS50008">
    <property type="entry name" value="PIPLC_Y_DOMAIN"/>
    <property type="match status" value="1"/>
</dbReference>
<feature type="domain" description="PI-PLC Y-box" evidence="2">
    <location>
        <begin position="382"/>
        <end position="444"/>
    </location>
</feature>
<evidence type="ECO:0000259" key="2">
    <source>
        <dbReference type="PROSITE" id="PS50008"/>
    </source>
</evidence>
<dbReference type="EMBL" id="JBHMAG010000018">
    <property type="protein sequence ID" value="MFB9755369.1"/>
    <property type="molecule type" value="Genomic_DNA"/>
</dbReference>
<proteinExistence type="predicted"/>
<dbReference type="InterPro" id="IPR050490">
    <property type="entry name" value="Bact_solute-bd_prot1"/>
</dbReference>
<feature type="signal peptide" evidence="1">
    <location>
        <begin position="1"/>
        <end position="15"/>
    </location>
</feature>
<dbReference type="Proteomes" id="UP001589619">
    <property type="component" value="Unassembled WGS sequence"/>
</dbReference>
<gene>
    <name evidence="3" type="ORF">ACFFNY_27655</name>
</gene>
<evidence type="ECO:0000256" key="1">
    <source>
        <dbReference type="SAM" id="SignalP"/>
    </source>
</evidence>
<dbReference type="InterPro" id="IPR006059">
    <property type="entry name" value="SBP"/>
</dbReference>
<dbReference type="InterPro" id="IPR001711">
    <property type="entry name" value="PLipase_C_Pinositol-sp_Y"/>
</dbReference>
<sequence>MFKKTVQSLLFSVLAAGLVVSGCGSNPPGDKKGAAGGKTGESQLPPYEISIAFWGNNQRDIGLVEKEINKITQAKINATVKLNRIEPAAWTQQKILMLAGNEKADLVFTGEDQYISEVSQKQLLPLDDLLKKHGKDIVASFQPEVLAASKINGITYAVPSIRDFASYPTILMRTDMLKKYNIDVSNIKKLDDIDPVFQKIKENYPTYNLLGKATAAASLAYSLVITTVDPLGDMIGVLDNLDGLKVVNLYETPYYANVVKTLRRWYQAGYIPKDIATSKQSGKDYMKANIGFATVNKGKPGIPSQTSQIVGAEVTEVKLGTPKTDTVAITNAMFAIAANSKNPERAMMLLNLMYSDKDLVNLLAWGIEGQHYAKQPNNTIDFPQGLEASKSGYNLRQGWMFGNQLLTHPWTSDGPDIWKDMAEFNKNSKKSAALGFMYNPAPVKTELAAINNVIQQYSMGLETGTLDPEEILPKFNAALKAAGIDKVIAEKQKQLDSWAASKK</sequence>
<organism evidence="3 4">
    <name type="scientific">Paenibacillus hodogayensis</name>
    <dbReference type="NCBI Taxonomy" id="279208"/>
    <lineage>
        <taxon>Bacteria</taxon>
        <taxon>Bacillati</taxon>
        <taxon>Bacillota</taxon>
        <taxon>Bacilli</taxon>
        <taxon>Bacillales</taxon>
        <taxon>Paenibacillaceae</taxon>
        <taxon>Paenibacillus</taxon>
    </lineage>
</organism>
<reference evidence="3 4" key="1">
    <citation type="submission" date="2024-09" db="EMBL/GenBank/DDBJ databases">
        <authorList>
            <person name="Sun Q."/>
            <person name="Mori K."/>
        </authorList>
    </citation>
    <scope>NUCLEOTIDE SEQUENCE [LARGE SCALE GENOMIC DNA]</scope>
    <source>
        <strain evidence="3 4">JCM 12520</strain>
    </source>
</reference>
<keyword evidence="1" id="KW-0732">Signal</keyword>